<feature type="chain" id="PRO_5045494786" evidence="1">
    <location>
        <begin position="28"/>
        <end position="431"/>
    </location>
</feature>
<dbReference type="PANTHER" id="PTHR43649">
    <property type="entry name" value="ARABINOSE-BINDING PROTEIN-RELATED"/>
    <property type="match status" value="1"/>
</dbReference>
<dbReference type="SUPFAM" id="SSF53850">
    <property type="entry name" value="Periplasmic binding protein-like II"/>
    <property type="match status" value="1"/>
</dbReference>
<reference evidence="2 3" key="1">
    <citation type="submission" date="2024-09" db="EMBL/GenBank/DDBJ databases">
        <authorList>
            <person name="Sun Q."/>
            <person name="Mori K."/>
        </authorList>
    </citation>
    <scope>NUCLEOTIDE SEQUENCE [LARGE SCALE GENOMIC DNA]</scope>
    <source>
        <strain evidence="2 3">NCAIM B.02301</strain>
    </source>
</reference>
<evidence type="ECO:0000256" key="1">
    <source>
        <dbReference type="SAM" id="SignalP"/>
    </source>
</evidence>
<keyword evidence="1" id="KW-0732">Signal</keyword>
<organism evidence="2 3">
    <name type="scientific">Halalkalibacter alkalisediminis</name>
    <dbReference type="NCBI Taxonomy" id="935616"/>
    <lineage>
        <taxon>Bacteria</taxon>
        <taxon>Bacillati</taxon>
        <taxon>Bacillota</taxon>
        <taxon>Bacilli</taxon>
        <taxon>Bacillales</taxon>
        <taxon>Bacillaceae</taxon>
        <taxon>Halalkalibacter</taxon>
    </lineage>
</organism>
<dbReference type="InterPro" id="IPR006059">
    <property type="entry name" value="SBP"/>
</dbReference>
<dbReference type="PANTHER" id="PTHR43649:SF12">
    <property type="entry name" value="DIACETYLCHITOBIOSE BINDING PROTEIN DASA"/>
    <property type="match status" value="1"/>
</dbReference>
<sequence length="431" mass="48871">MKKFKMLISFLLIISLFLVGCSNEDSAPSADGTTTIDFAIHVANPTDQEPAFYQVIEQFQAENPDIKINLMGKEQQEHVKNIKMMSQSDKLPDVFWMLPASAKELEEADMLMDLTEFIDKNPEIKDSLKENMLSTYNNNGKQYGLPYQPLVTGFFYNQALFEKYGVGIPETFEDLVEATKVFEKNGITTIAKGAKDHYSVWAFLTMLSRYGYFDKIDAILAGKESYNNADFLKYYQKIEKLRKLKAFPKNVTTQSYFQAVEQFLNGQAAMLDSGMWDVKKIEQSDIGKDVGFWWGPTFADGVDNQKISSIVPAAPLLVSKKAGEDETKKEAVFKLLKFYYGEDGTQIMIDNQVPPMTNAEVNIDETEHPVFKKLVDQIRLEDWESQPNQPDLVVPESMANAMYDSIYGVINGTYTPEQATKIVEDKISTIN</sequence>
<accession>A0ABV6NNI2</accession>
<evidence type="ECO:0000313" key="2">
    <source>
        <dbReference type="EMBL" id="MFC0562331.1"/>
    </source>
</evidence>
<dbReference type="Gene3D" id="3.40.190.10">
    <property type="entry name" value="Periplasmic binding protein-like II"/>
    <property type="match status" value="2"/>
</dbReference>
<comment type="caution">
    <text evidence="2">The sequence shown here is derived from an EMBL/GenBank/DDBJ whole genome shotgun (WGS) entry which is preliminary data.</text>
</comment>
<dbReference type="RefSeq" id="WP_273848250.1">
    <property type="nucleotide sequence ID" value="NZ_JAQQWT010000060.1"/>
</dbReference>
<gene>
    <name evidence="2" type="ORF">ACFFH4_26185</name>
</gene>
<dbReference type="EMBL" id="JBHLTR010000122">
    <property type="protein sequence ID" value="MFC0562331.1"/>
    <property type="molecule type" value="Genomic_DNA"/>
</dbReference>
<name>A0ABV6NNI2_9BACI</name>
<protein>
    <submittedName>
        <fullName evidence="2">ABC transporter substrate-binding protein</fullName>
    </submittedName>
</protein>
<dbReference type="Pfam" id="PF01547">
    <property type="entry name" value="SBP_bac_1"/>
    <property type="match status" value="1"/>
</dbReference>
<dbReference type="PROSITE" id="PS51257">
    <property type="entry name" value="PROKAR_LIPOPROTEIN"/>
    <property type="match status" value="1"/>
</dbReference>
<keyword evidence="3" id="KW-1185">Reference proteome</keyword>
<proteinExistence type="predicted"/>
<evidence type="ECO:0000313" key="3">
    <source>
        <dbReference type="Proteomes" id="UP001589833"/>
    </source>
</evidence>
<dbReference type="Proteomes" id="UP001589833">
    <property type="component" value="Unassembled WGS sequence"/>
</dbReference>
<feature type="signal peptide" evidence="1">
    <location>
        <begin position="1"/>
        <end position="27"/>
    </location>
</feature>
<dbReference type="InterPro" id="IPR050490">
    <property type="entry name" value="Bact_solute-bd_prot1"/>
</dbReference>